<name>E0ST96_IGNAA</name>
<dbReference type="AlphaFoldDB" id="E0ST96"/>
<evidence type="ECO:0000313" key="2">
    <source>
        <dbReference type="Proteomes" id="UP000001304"/>
    </source>
</evidence>
<dbReference type="Proteomes" id="UP000001304">
    <property type="component" value="Chromosome"/>
</dbReference>
<gene>
    <name evidence="1" type="ordered locus">Igag_0743</name>
</gene>
<organism evidence="1 2">
    <name type="scientific">Ignisphaera aggregans (strain DSM 17230 / JCM 13409 / AQ1.S1)</name>
    <dbReference type="NCBI Taxonomy" id="583356"/>
    <lineage>
        <taxon>Archaea</taxon>
        <taxon>Thermoproteota</taxon>
        <taxon>Thermoprotei</taxon>
        <taxon>Desulfurococcales</taxon>
        <taxon>Desulfurococcaceae</taxon>
        <taxon>Ignisphaera</taxon>
    </lineage>
</organism>
<evidence type="ECO:0000313" key="1">
    <source>
        <dbReference type="EMBL" id="ADM27573.1"/>
    </source>
</evidence>
<sequence length="64" mass="7636">MELPPWLSEEEFRRIVKELVARLGGRVGVDELRRELGVKPEDLVEDIETYDVEELELREKERLK</sequence>
<dbReference type="BioCyc" id="IAGG583356:GHAH-739-MONOMER"/>
<proteinExistence type="predicted"/>
<keyword evidence="2" id="KW-1185">Reference proteome</keyword>
<accession>E0ST96</accession>
<protein>
    <submittedName>
        <fullName evidence="1">Uncharacterized protein</fullName>
    </submittedName>
</protein>
<dbReference type="KEGG" id="iag:Igag_0743"/>
<reference evidence="1 2" key="1">
    <citation type="journal article" date="2010" name="Stand. Genomic Sci.">
        <title>Complete genome sequence of Ignisphaera aggregans type strain (AQ1.S1).</title>
        <authorList>
            <person name="Goker M."/>
            <person name="Held B."/>
            <person name="Lapidus A."/>
            <person name="Nolan M."/>
            <person name="Spring S."/>
            <person name="Yasawong M."/>
            <person name="Lucas S."/>
            <person name="Glavina Del Rio T."/>
            <person name="Tice H."/>
            <person name="Cheng J.F."/>
            <person name="Goodwin L."/>
            <person name="Tapia R."/>
            <person name="Pitluck S."/>
            <person name="Liolios K."/>
            <person name="Ivanova N."/>
            <person name="Mavromatis K."/>
            <person name="Mikhailova N."/>
            <person name="Pati A."/>
            <person name="Chen A."/>
            <person name="Palaniappan K."/>
            <person name="Brambilla E."/>
            <person name="Land M."/>
            <person name="Hauser L."/>
            <person name="Chang Y.J."/>
            <person name="Jeffries C.D."/>
            <person name="Brettin T."/>
            <person name="Detter J.C."/>
            <person name="Han C."/>
            <person name="Rohde M."/>
            <person name="Sikorski J."/>
            <person name="Woyke T."/>
            <person name="Bristow J."/>
            <person name="Eisen J.A."/>
            <person name="Markowitz V."/>
            <person name="Hugenholtz P."/>
            <person name="Kyrpides N.C."/>
            <person name="Klenk H.P."/>
        </authorList>
    </citation>
    <scope>NUCLEOTIDE SEQUENCE [LARGE SCALE GENOMIC DNA]</scope>
    <source>
        <strain evidence="2">DSM 17230 / JCM 13409 / AQ1.S1</strain>
    </source>
</reference>
<dbReference type="EMBL" id="CP002098">
    <property type="protein sequence ID" value="ADM27573.1"/>
    <property type="molecule type" value="Genomic_DNA"/>
</dbReference>
<dbReference type="HOGENOM" id="CLU_194235_0_0_2"/>